<accession>A0A928Z700</accession>
<proteinExistence type="predicted"/>
<name>A0A928Z700_9CYAN</name>
<dbReference type="Pfam" id="PF19493">
    <property type="entry name" value="Trypco1"/>
    <property type="match status" value="1"/>
</dbReference>
<dbReference type="Proteomes" id="UP000625316">
    <property type="component" value="Unassembled WGS sequence"/>
</dbReference>
<keyword evidence="3" id="KW-1185">Reference proteome</keyword>
<gene>
    <name evidence="2" type="ORF">IQ266_23565</name>
</gene>
<organism evidence="2 3">
    <name type="scientific">Romeriopsis navalis LEGE 11480</name>
    <dbReference type="NCBI Taxonomy" id="2777977"/>
    <lineage>
        <taxon>Bacteria</taxon>
        <taxon>Bacillati</taxon>
        <taxon>Cyanobacteriota</taxon>
        <taxon>Cyanophyceae</taxon>
        <taxon>Leptolyngbyales</taxon>
        <taxon>Leptolyngbyaceae</taxon>
        <taxon>Romeriopsis</taxon>
        <taxon>Romeriopsis navalis</taxon>
    </lineage>
</organism>
<reference evidence="2" key="1">
    <citation type="submission" date="2020-10" db="EMBL/GenBank/DDBJ databases">
        <authorList>
            <person name="Castelo-Branco R."/>
            <person name="Eusebio N."/>
            <person name="Adriana R."/>
            <person name="Vieira A."/>
            <person name="Brugerolle De Fraissinette N."/>
            <person name="Rezende De Castro R."/>
            <person name="Schneider M.P."/>
            <person name="Vasconcelos V."/>
            <person name="Leao P.N."/>
        </authorList>
    </citation>
    <scope>NUCLEOTIDE SEQUENCE</scope>
    <source>
        <strain evidence="2">LEGE 11480</strain>
    </source>
</reference>
<dbReference type="RefSeq" id="WP_264327538.1">
    <property type="nucleotide sequence ID" value="NZ_JADEXQ010000121.1"/>
</dbReference>
<protein>
    <recommendedName>
        <fullName evidence="1">Trypsin-co-occurring domain-containing protein</fullName>
    </recommendedName>
</protein>
<evidence type="ECO:0000313" key="2">
    <source>
        <dbReference type="EMBL" id="MBE9032720.1"/>
    </source>
</evidence>
<evidence type="ECO:0000259" key="1">
    <source>
        <dbReference type="Pfam" id="PF19493"/>
    </source>
</evidence>
<dbReference type="EMBL" id="JADEXQ010000121">
    <property type="protein sequence ID" value="MBE9032720.1"/>
    <property type="molecule type" value="Genomic_DNA"/>
</dbReference>
<comment type="caution">
    <text evidence="2">The sequence shown here is derived from an EMBL/GenBank/DDBJ whole genome shotgun (WGS) entry which is preliminary data.</text>
</comment>
<feature type="domain" description="Trypsin-co-occurring" evidence="1">
    <location>
        <begin position="10"/>
        <end position="76"/>
    </location>
</feature>
<dbReference type="AlphaFoldDB" id="A0A928Z700"/>
<dbReference type="InterPro" id="IPR045794">
    <property type="entry name" value="Trypco1"/>
</dbReference>
<sequence>NPATVPPEMRVDLRKVHTTIQGYTQYAIGAFKNLAIADVEEMNLKFNLKISGEAGMPVLAKGKAEADFSIEVKCKFPPKPPTNG</sequence>
<evidence type="ECO:0000313" key="3">
    <source>
        <dbReference type="Proteomes" id="UP000625316"/>
    </source>
</evidence>
<dbReference type="NCBIfam" id="NF041216">
    <property type="entry name" value="CU044_2847_fam"/>
    <property type="match status" value="1"/>
</dbReference>
<feature type="non-terminal residue" evidence="2">
    <location>
        <position position="1"/>
    </location>
</feature>